<dbReference type="InterPro" id="IPR032675">
    <property type="entry name" value="LRR_dom_sf"/>
</dbReference>
<comment type="caution">
    <text evidence="1">The sequence shown here is derived from an EMBL/GenBank/DDBJ whole genome shotgun (WGS) entry which is preliminary data.</text>
</comment>
<organism evidence="1 2">
    <name type="scientific">Podila minutissima</name>
    <dbReference type="NCBI Taxonomy" id="64525"/>
    <lineage>
        <taxon>Eukaryota</taxon>
        <taxon>Fungi</taxon>
        <taxon>Fungi incertae sedis</taxon>
        <taxon>Mucoromycota</taxon>
        <taxon>Mortierellomycotina</taxon>
        <taxon>Mortierellomycetes</taxon>
        <taxon>Mortierellales</taxon>
        <taxon>Mortierellaceae</taxon>
        <taxon>Podila</taxon>
    </lineage>
</organism>
<name>A0A9P5SSN0_9FUNG</name>
<reference evidence="1" key="1">
    <citation type="journal article" date="2020" name="Fungal Divers.">
        <title>Resolving the Mortierellaceae phylogeny through synthesis of multi-gene phylogenetics and phylogenomics.</title>
        <authorList>
            <person name="Vandepol N."/>
            <person name="Liber J."/>
            <person name="Desiro A."/>
            <person name="Na H."/>
            <person name="Kennedy M."/>
            <person name="Barry K."/>
            <person name="Grigoriev I.V."/>
            <person name="Miller A.N."/>
            <person name="O'Donnell K."/>
            <person name="Stajich J.E."/>
            <person name="Bonito G."/>
        </authorList>
    </citation>
    <scope>NUCLEOTIDE SEQUENCE</scope>
    <source>
        <strain evidence="1">NVP1</strain>
    </source>
</reference>
<dbReference type="EMBL" id="JAAAUY010000023">
    <property type="protein sequence ID" value="KAF9337537.1"/>
    <property type="molecule type" value="Genomic_DNA"/>
</dbReference>
<keyword evidence="2" id="KW-1185">Reference proteome</keyword>
<evidence type="ECO:0000313" key="2">
    <source>
        <dbReference type="Proteomes" id="UP000696485"/>
    </source>
</evidence>
<gene>
    <name evidence="1" type="ORF">BG006_004140</name>
</gene>
<evidence type="ECO:0000313" key="1">
    <source>
        <dbReference type="EMBL" id="KAF9337537.1"/>
    </source>
</evidence>
<dbReference type="Gene3D" id="3.80.10.10">
    <property type="entry name" value="Ribonuclease Inhibitor"/>
    <property type="match status" value="1"/>
</dbReference>
<proteinExistence type="predicted"/>
<accession>A0A9P5SSN0</accession>
<feature type="non-terminal residue" evidence="1">
    <location>
        <position position="1"/>
    </location>
</feature>
<dbReference type="AlphaFoldDB" id="A0A9P5SSN0"/>
<protein>
    <submittedName>
        <fullName evidence="1">Uncharacterized protein</fullName>
    </submittedName>
</protein>
<sequence length="321" mass="37211">TQWHHPHFPLRNPAHLSDAALAPLLGQVQSFEWFSNKALTGGGVIYTHRRKKQPEGEPQFILRSQVPPRQLIRMLVMMAPTLVHLQIQDWRTGLTEAQMSAILPFERLTSLSLRFETHYNFASLLELKSWISLMSRLERLEIGGLPQMFVVDDATRSEIRSASTQYPWPMKTLKVPTCQISWIEFCPRLQKLEIDHNISCLYGLSGSITPATTPLGTWCPELEILTLSGWFTKEHSYQQGLVIASLKRLKTLTLLKRLREDIFDFLMPGNQLGDTKTLWCHPPDVTLKRSLLWRPLDKRQEDEEEEEEEEEDRILELFVWG</sequence>
<dbReference type="SUPFAM" id="SSF52047">
    <property type="entry name" value="RNI-like"/>
    <property type="match status" value="1"/>
</dbReference>
<dbReference type="Proteomes" id="UP000696485">
    <property type="component" value="Unassembled WGS sequence"/>
</dbReference>